<evidence type="ECO:0000313" key="1">
    <source>
        <dbReference type="EMBL" id="GAJ19009.1"/>
    </source>
</evidence>
<organism evidence="1">
    <name type="scientific">marine sediment metagenome</name>
    <dbReference type="NCBI Taxonomy" id="412755"/>
    <lineage>
        <taxon>unclassified sequences</taxon>
        <taxon>metagenomes</taxon>
        <taxon>ecological metagenomes</taxon>
    </lineage>
</organism>
<sequence>PIIDSETESAMMYAVMDSVGKGEINRRGFQWGVALLAVGEWYEDGSFEIGQFEHQLTESELKDFVLEDNNVTPGNIWITTDKINVSFDIPNGSKIHFSTTDTLPAPLATGIAYYAIRVDSSHIKVALTKDDALAGTQIDITDYGTGIHTVTLSIGHWYRAFVRNSQGMFFGKWVWIEITF</sequence>
<proteinExistence type="predicted"/>
<feature type="non-terminal residue" evidence="1">
    <location>
        <position position="1"/>
    </location>
</feature>
<gene>
    <name evidence="1" type="ORF">S12H4_58380</name>
</gene>
<dbReference type="EMBL" id="BARW01037904">
    <property type="protein sequence ID" value="GAJ19009.1"/>
    <property type="molecule type" value="Genomic_DNA"/>
</dbReference>
<name>X1UND7_9ZZZZ</name>
<reference evidence="1" key="1">
    <citation type="journal article" date="2014" name="Front. Microbiol.">
        <title>High frequency of phylogenetically diverse reductive dehalogenase-homologous genes in deep subseafloor sedimentary metagenomes.</title>
        <authorList>
            <person name="Kawai M."/>
            <person name="Futagami T."/>
            <person name="Toyoda A."/>
            <person name="Takaki Y."/>
            <person name="Nishi S."/>
            <person name="Hori S."/>
            <person name="Arai W."/>
            <person name="Tsubouchi T."/>
            <person name="Morono Y."/>
            <person name="Uchiyama I."/>
            <person name="Ito T."/>
            <person name="Fujiyama A."/>
            <person name="Inagaki F."/>
            <person name="Takami H."/>
        </authorList>
    </citation>
    <scope>NUCLEOTIDE SEQUENCE</scope>
    <source>
        <strain evidence="1">Expedition CK06-06</strain>
    </source>
</reference>
<protein>
    <submittedName>
        <fullName evidence="1">Uncharacterized protein</fullName>
    </submittedName>
</protein>
<comment type="caution">
    <text evidence="1">The sequence shown here is derived from an EMBL/GenBank/DDBJ whole genome shotgun (WGS) entry which is preliminary data.</text>
</comment>
<dbReference type="AlphaFoldDB" id="X1UND7"/>
<accession>X1UND7</accession>